<dbReference type="GO" id="GO:0043829">
    <property type="term" value="F:tRNA-specific adenosine-37 deaminase activity"/>
    <property type="evidence" value="ECO:0007669"/>
    <property type="project" value="TreeGrafter"/>
</dbReference>
<feature type="domain" description="A to I editase" evidence="1">
    <location>
        <begin position="53"/>
        <end position="385"/>
    </location>
</feature>
<dbReference type="Pfam" id="PF02137">
    <property type="entry name" value="A_deamin"/>
    <property type="match status" value="1"/>
</dbReference>
<organism evidence="2 3">
    <name type="scientific">[Torrubiella] hemipterigena</name>
    <dbReference type="NCBI Taxonomy" id="1531966"/>
    <lineage>
        <taxon>Eukaryota</taxon>
        <taxon>Fungi</taxon>
        <taxon>Dikarya</taxon>
        <taxon>Ascomycota</taxon>
        <taxon>Pezizomycotina</taxon>
        <taxon>Sordariomycetes</taxon>
        <taxon>Hypocreomycetidae</taxon>
        <taxon>Hypocreales</taxon>
        <taxon>Clavicipitaceae</taxon>
        <taxon>Clavicipitaceae incertae sedis</taxon>
        <taxon>'Torrubiella' clade</taxon>
    </lineage>
</organism>
<name>A0A0A1TJ04_9HYPO</name>
<dbReference type="GO" id="GO:0003723">
    <property type="term" value="F:RNA binding"/>
    <property type="evidence" value="ECO:0007669"/>
    <property type="project" value="InterPro"/>
</dbReference>
<dbReference type="OrthoDB" id="10268011at2759"/>
<dbReference type="Proteomes" id="UP000039046">
    <property type="component" value="Unassembled WGS sequence"/>
</dbReference>
<evidence type="ECO:0000313" key="2">
    <source>
        <dbReference type="EMBL" id="CEJ90615.1"/>
    </source>
</evidence>
<dbReference type="SMART" id="SM00552">
    <property type="entry name" value="ADEAMc"/>
    <property type="match status" value="1"/>
</dbReference>
<dbReference type="PANTHER" id="PTHR47803:SF1">
    <property type="entry name" value="TRNA-SPECIFIC ADENOSINE DEAMINASE 1"/>
    <property type="match status" value="1"/>
</dbReference>
<dbReference type="AlphaFoldDB" id="A0A0A1TJ04"/>
<keyword evidence="3" id="KW-1185">Reference proteome</keyword>
<evidence type="ECO:0000313" key="3">
    <source>
        <dbReference type="Proteomes" id="UP000039046"/>
    </source>
</evidence>
<sequence>MSPKADAIAEAVLSCFDQLPVKRKPAIRDNGLHEWVPLSGIVAEKAGKFECLALATGMKCLPATKMASANGAVLHDWHAEILAIRAFNRYLLDEIINSNDSILLPRNKASSNPGERSTQAYVVDPAVKLHMYCSEAPCGDASMELTMGAQDDETSWDLPQDQPHDLPGRAYFSRLGIVRRKPARNDAPVTLSKSCSDKMSLKQFTSLLSSATEVVISPENAYIDTVVLPESQFSDVACQRAFSATGRLSALENRMWDTSHTFQPFTIATTTREFQYSKRSVSSRAAKISASNLAAVWTRAGLEESTINGIIQGRKLGTSKSASETSRRLMWAAAERAMRTLAPEDELHQELFSRDYESFKSNPVLDVRRRVKGDVWRLALTGWLRNEGDTSFSLEL</sequence>
<accession>A0A0A1TJ04</accession>
<dbReference type="STRING" id="1531966.A0A0A1TJ04"/>
<dbReference type="EMBL" id="CDHN01000003">
    <property type="protein sequence ID" value="CEJ90615.1"/>
    <property type="molecule type" value="Genomic_DNA"/>
</dbReference>
<protein>
    <recommendedName>
        <fullName evidence="1">A to I editase domain-containing protein</fullName>
    </recommendedName>
</protein>
<dbReference type="HOGENOM" id="CLU_005382_2_1_1"/>
<dbReference type="InterPro" id="IPR042935">
    <property type="entry name" value="Tad1"/>
</dbReference>
<dbReference type="PROSITE" id="PS50141">
    <property type="entry name" value="A_DEAMIN_EDITASE"/>
    <property type="match status" value="1"/>
</dbReference>
<gene>
    <name evidence="2" type="ORF">VHEMI06384</name>
</gene>
<dbReference type="PANTHER" id="PTHR47803">
    <property type="entry name" value="TRNA-SPECIFIC ADENOSINE DEAMINASE 1"/>
    <property type="match status" value="1"/>
</dbReference>
<reference evidence="2 3" key="1">
    <citation type="journal article" date="2015" name="Genome Announc.">
        <title>Draft Genome Sequence and Gene Annotation of the Entomopathogenic Fungus Verticillium hemipterigenum.</title>
        <authorList>
            <person name="Horn F."/>
            <person name="Habel A."/>
            <person name="Scharf D.H."/>
            <person name="Dworschak J."/>
            <person name="Brakhage A.A."/>
            <person name="Guthke R."/>
            <person name="Hertweck C."/>
            <person name="Linde J."/>
        </authorList>
    </citation>
    <scope>NUCLEOTIDE SEQUENCE [LARGE SCALE GENOMIC DNA]</scope>
</reference>
<evidence type="ECO:0000259" key="1">
    <source>
        <dbReference type="PROSITE" id="PS50141"/>
    </source>
</evidence>
<dbReference type="InterPro" id="IPR002466">
    <property type="entry name" value="A_deamin"/>
</dbReference>
<proteinExistence type="predicted"/>
<dbReference type="GO" id="GO:0002100">
    <property type="term" value="P:tRNA wobble adenosine to inosine editing"/>
    <property type="evidence" value="ECO:0007669"/>
    <property type="project" value="InterPro"/>
</dbReference>